<dbReference type="InParanoid" id="A0A409XPM4"/>
<evidence type="ECO:0008006" key="3">
    <source>
        <dbReference type="Google" id="ProtNLM"/>
    </source>
</evidence>
<keyword evidence="2" id="KW-1185">Reference proteome</keyword>
<reference evidence="1 2" key="1">
    <citation type="journal article" date="2018" name="Evol. Lett.">
        <title>Horizontal gene cluster transfer increased hallucinogenic mushroom diversity.</title>
        <authorList>
            <person name="Reynolds H.T."/>
            <person name="Vijayakumar V."/>
            <person name="Gluck-Thaler E."/>
            <person name="Korotkin H.B."/>
            <person name="Matheny P.B."/>
            <person name="Slot J.C."/>
        </authorList>
    </citation>
    <scope>NUCLEOTIDE SEQUENCE [LARGE SCALE GENOMIC DNA]</scope>
    <source>
        <strain evidence="1 2">2631</strain>
    </source>
</reference>
<evidence type="ECO:0000313" key="1">
    <source>
        <dbReference type="EMBL" id="PPQ92755.1"/>
    </source>
</evidence>
<proteinExistence type="predicted"/>
<dbReference type="InterPro" id="IPR027417">
    <property type="entry name" value="P-loop_NTPase"/>
</dbReference>
<organism evidence="1 2">
    <name type="scientific">Psilocybe cyanescens</name>
    <dbReference type="NCBI Taxonomy" id="93625"/>
    <lineage>
        <taxon>Eukaryota</taxon>
        <taxon>Fungi</taxon>
        <taxon>Dikarya</taxon>
        <taxon>Basidiomycota</taxon>
        <taxon>Agaricomycotina</taxon>
        <taxon>Agaricomycetes</taxon>
        <taxon>Agaricomycetidae</taxon>
        <taxon>Agaricales</taxon>
        <taxon>Agaricineae</taxon>
        <taxon>Strophariaceae</taxon>
        <taxon>Psilocybe</taxon>
    </lineage>
</organism>
<accession>A0A409XPM4</accession>
<dbReference type="SUPFAM" id="SSF52540">
    <property type="entry name" value="P-loop containing nucleoside triphosphate hydrolases"/>
    <property type="match status" value="1"/>
</dbReference>
<dbReference type="PANTHER" id="PTHR37816:SF1">
    <property type="entry name" value="TOXIN"/>
    <property type="match status" value="1"/>
</dbReference>
<dbReference type="EMBL" id="NHYD01000972">
    <property type="protein sequence ID" value="PPQ92755.1"/>
    <property type="molecule type" value="Genomic_DNA"/>
</dbReference>
<evidence type="ECO:0000313" key="2">
    <source>
        <dbReference type="Proteomes" id="UP000283269"/>
    </source>
</evidence>
<gene>
    <name evidence="1" type="ORF">CVT25_003864</name>
</gene>
<dbReference type="Proteomes" id="UP000283269">
    <property type="component" value="Unassembled WGS sequence"/>
</dbReference>
<dbReference type="Gene3D" id="3.40.50.300">
    <property type="entry name" value="P-loop containing nucleotide triphosphate hydrolases"/>
    <property type="match status" value="1"/>
</dbReference>
<dbReference type="InterPro" id="IPR052922">
    <property type="entry name" value="Cytidylate_Kinase-2"/>
</dbReference>
<sequence>MSNRPSSPLIGDGHGRYRVHIVGNSGSGKSTAGQALARMLGVPYISLDKIMWQPGWIETPAEEFKARLRAELDQAPDKGWVVDGNYERRGGSMALEESTDIIWLDPPLLLYFPRIIWRTFLRLFRLREPCSPGCNERPTEVFFSKESIIWWCLSQHWIVRHRNEERMRELGLHDGTTTSRRRMRRLGGWGAGLKKWLQEVEEMVRSKKD</sequence>
<name>A0A409XPM4_PSICY</name>
<dbReference type="PANTHER" id="PTHR37816">
    <property type="entry name" value="YALI0E33011P"/>
    <property type="match status" value="1"/>
</dbReference>
<protein>
    <recommendedName>
        <fullName evidence="3">Adenylate kinase</fullName>
    </recommendedName>
</protein>
<comment type="caution">
    <text evidence="1">The sequence shown here is derived from an EMBL/GenBank/DDBJ whole genome shotgun (WGS) entry which is preliminary data.</text>
</comment>
<dbReference type="AlphaFoldDB" id="A0A409XPM4"/>
<dbReference type="OrthoDB" id="65590at2759"/>